<proteinExistence type="inferred from homology"/>
<dbReference type="EMBL" id="BAABDT010000006">
    <property type="protein sequence ID" value="GAA3748952.1"/>
    <property type="molecule type" value="Genomic_DNA"/>
</dbReference>
<accession>A0ABP7FY61</accession>
<name>A0ABP7FY61_9FLAO</name>
<reference evidence="4" key="1">
    <citation type="journal article" date="2019" name="Int. J. Syst. Evol. Microbiol.">
        <title>The Global Catalogue of Microorganisms (GCM) 10K type strain sequencing project: providing services to taxonomists for standard genome sequencing and annotation.</title>
        <authorList>
            <consortium name="The Broad Institute Genomics Platform"/>
            <consortium name="The Broad Institute Genome Sequencing Center for Infectious Disease"/>
            <person name="Wu L."/>
            <person name="Ma J."/>
        </authorList>
    </citation>
    <scope>NUCLEOTIDE SEQUENCE [LARGE SCALE GENOMIC DNA]</scope>
    <source>
        <strain evidence="4">JCM 17336</strain>
    </source>
</reference>
<evidence type="ECO:0000313" key="3">
    <source>
        <dbReference type="EMBL" id="GAA3748952.1"/>
    </source>
</evidence>
<dbReference type="RefSeq" id="WP_278020836.1">
    <property type="nucleotide sequence ID" value="NZ_BAABDT010000006.1"/>
</dbReference>
<sequence length="354" mass="41495">MNIGQRIRELRIEKGFSQEDLAIRANFSKSYIQKFEEGQRDIKSSQMAQLAEAFGMDISEILKPINYTSNEFVIKSIEFREANKLEMHVDYFTKKILGLLYKKYSAYSKLEKIMNENISFINPLRNFEKISSNENVEQAAKILRKKWKFEDTPIYNLIIFLEDLGVKIFEVVEDEDFVGFSCWVKSTPIIVINTKSTDVSRRRFTILHELAHLLLVFKENENKDKIERYCDQFAGAMLLPEEILRSYVNSTVSITLEELKRIKSKYGISIQAILVRMANIRLISWEKYKQWKDIYHSWTDKDIEYNGREKVSRFSYLLAKGLREGLITKDLASELSDIPMSQLSSSAINQEFLF</sequence>
<dbReference type="InterPro" id="IPR001387">
    <property type="entry name" value="Cro/C1-type_HTH"/>
</dbReference>
<dbReference type="CDD" id="cd00093">
    <property type="entry name" value="HTH_XRE"/>
    <property type="match status" value="1"/>
</dbReference>
<gene>
    <name evidence="3" type="ORF">GCM10022422_36960</name>
</gene>
<dbReference type="PROSITE" id="PS50943">
    <property type="entry name" value="HTH_CROC1"/>
    <property type="match status" value="1"/>
</dbReference>
<evidence type="ECO:0000313" key="4">
    <source>
        <dbReference type="Proteomes" id="UP001501367"/>
    </source>
</evidence>
<protein>
    <recommendedName>
        <fullName evidence="2">HTH cro/C1-type domain-containing protein</fullName>
    </recommendedName>
</protein>
<evidence type="ECO:0000256" key="1">
    <source>
        <dbReference type="ARBA" id="ARBA00007227"/>
    </source>
</evidence>
<keyword evidence="4" id="KW-1185">Reference proteome</keyword>
<dbReference type="Proteomes" id="UP001501367">
    <property type="component" value="Unassembled WGS sequence"/>
</dbReference>
<dbReference type="Pfam" id="PF06114">
    <property type="entry name" value="Peptidase_M78"/>
    <property type="match status" value="1"/>
</dbReference>
<dbReference type="Gene3D" id="1.10.10.2910">
    <property type="match status" value="1"/>
</dbReference>
<dbReference type="SUPFAM" id="SSF47413">
    <property type="entry name" value="lambda repressor-like DNA-binding domains"/>
    <property type="match status" value="1"/>
</dbReference>
<dbReference type="PANTHER" id="PTHR43236:SF1">
    <property type="entry name" value="BLL7220 PROTEIN"/>
    <property type="match status" value="1"/>
</dbReference>
<dbReference type="InterPro" id="IPR010359">
    <property type="entry name" value="IrrE_HExxH"/>
</dbReference>
<dbReference type="InterPro" id="IPR052345">
    <property type="entry name" value="Rad_response_metalloprotease"/>
</dbReference>
<organism evidence="3 4">
    <name type="scientific">Flavobacterium ginsengisoli</name>
    <dbReference type="NCBI Taxonomy" id="871694"/>
    <lineage>
        <taxon>Bacteria</taxon>
        <taxon>Pseudomonadati</taxon>
        <taxon>Bacteroidota</taxon>
        <taxon>Flavobacteriia</taxon>
        <taxon>Flavobacteriales</taxon>
        <taxon>Flavobacteriaceae</taxon>
        <taxon>Flavobacterium</taxon>
    </lineage>
</organism>
<dbReference type="InterPro" id="IPR010982">
    <property type="entry name" value="Lambda_DNA-bd_dom_sf"/>
</dbReference>
<dbReference type="SMART" id="SM00530">
    <property type="entry name" value="HTH_XRE"/>
    <property type="match status" value="1"/>
</dbReference>
<comment type="caution">
    <text evidence="3">The sequence shown here is derived from an EMBL/GenBank/DDBJ whole genome shotgun (WGS) entry which is preliminary data.</text>
</comment>
<comment type="similarity">
    <text evidence="1">Belongs to the short-chain fatty acyl-CoA assimilation regulator (ScfR) family.</text>
</comment>
<evidence type="ECO:0000259" key="2">
    <source>
        <dbReference type="PROSITE" id="PS50943"/>
    </source>
</evidence>
<dbReference type="Pfam" id="PF12844">
    <property type="entry name" value="HTH_19"/>
    <property type="match status" value="1"/>
</dbReference>
<dbReference type="Gene3D" id="1.10.260.40">
    <property type="entry name" value="lambda repressor-like DNA-binding domains"/>
    <property type="match status" value="1"/>
</dbReference>
<dbReference type="PANTHER" id="PTHR43236">
    <property type="entry name" value="ANTITOXIN HIGA1"/>
    <property type="match status" value="1"/>
</dbReference>
<feature type="domain" description="HTH cro/C1-type" evidence="2">
    <location>
        <begin position="7"/>
        <end position="61"/>
    </location>
</feature>